<dbReference type="AlphaFoldDB" id="A0A6B0UJA3"/>
<protein>
    <submittedName>
        <fullName evidence="1">Putative secreted protein</fullName>
    </submittedName>
</protein>
<evidence type="ECO:0000313" key="1">
    <source>
        <dbReference type="EMBL" id="MXU89724.1"/>
    </source>
</evidence>
<dbReference type="EMBL" id="GIFC01007641">
    <property type="protein sequence ID" value="MXU89724.1"/>
    <property type="molecule type" value="Transcribed_RNA"/>
</dbReference>
<organism evidence="1">
    <name type="scientific">Ixodes ricinus</name>
    <name type="common">Common tick</name>
    <name type="synonym">Acarus ricinus</name>
    <dbReference type="NCBI Taxonomy" id="34613"/>
    <lineage>
        <taxon>Eukaryota</taxon>
        <taxon>Metazoa</taxon>
        <taxon>Ecdysozoa</taxon>
        <taxon>Arthropoda</taxon>
        <taxon>Chelicerata</taxon>
        <taxon>Arachnida</taxon>
        <taxon>Acari</taxon>
        <taxon>Parasitiformes</taxon>
        <taxon>Ixodida</taxon>
        <taxon>Ixodoidea</taxon>
        <taxon>Ixodidae</taxon>
        <taxon>Ixodinae</taxon>
        <taxon>Ixodes</taxon>
    </lineage>
</organism>
<name>A0A6B0UJA3_IXORI</name>
<sequence length="110" mass="12088">MRSLPPRERTRKRASHWRHATSRLLMLSTFLVCTEFPVISAMALSLVKTADSVRGGGANMRRWFVRLLSATSPRSPLTATSALILSGVRPVASARALTNRDSPTPSSTPW</sequence>
<proteinExistence type="predicted"/>
<reference evidence="1" key="1">
    <citation type="submission" date="2019-12" db="EMBL/GenBank/DDBJ databases">
        <title>An insight into the sialome of adult female Ixodes ricinus ticks feeding for 6 days.</title>
        <authorList>
            <person name="Perner J."/>
            <person name="Ribeiro J.M.C."/>
        </authorList>
    </citation>
    <scope>NUCLEOTIDE SEQUENCE</scope>
    <source>
        <strain evidence="1">Semi-engorged</strain>
        <tissue evidence="1">Salivary glands</tissue>
    </source>
</reference>
<accession>A0A6B0UJA3</accession>